<evidence type="ECO:0000256" key="2">
    <source>
        <dbReference type="ARBA" id="ARBA00022475"/>
    </source>
</evidence>
<proteinExistence type="predicted"/>
<organism evidence="10">
    <name type="scientific">Streptomyces phaeochromogenes</name>
    <dbReference type="NCBI Taxonomy" id="1923"/>
    <lineage>
        <taxon>Bacteria</taxon>
        <taxon>Bacillati</taxon>
        <taxon>Actinomycetota</taxon>
        <taxon>Actinomycetes</taxon>
        <taxon>Kitasatosporales</taxon>
        <taxon>Streptomycetaceae</taxon>
        <taxon>Streptomyces</taxon>
        <taxon>Streptomyces phaeochromogenes group</taxon>
    </lineage>
</organism>
<keyword evidence="2" id="KW-1003">Cell membrane</keyword>
<evidence type="ECO:0000259" key="9">
    <source>
        <dbReference type="Pfam" id="PF18967"/>
    </source>
</evidence>
<keyword evidence="7 8" id="KW-0472">Membrane</keyword>
<dbReference type="GO" id="GO:0005886">
    <property type="term" value="C:plasma membrane"/>
    <property type="evidence" value="ECO:0007669"/>
    <property type="project" value="UniProtKB-SubCell"/>
</dbReference>
<dbReference type="AlphaFoldDB" id="Q57241"/>
<evidence type="ECO:0000256" key="6">
    <source>
        <dbReference type="ARBA" id="ARBA00023118"/>
    </source>
</evidence>
<feature type="domain" description="Pycsar effector protein" evidence="9">
    <location>
        <begin position="7"/>
        <end position="143"/>
    </location>
</feature>
<keyword evidence="3 8" id="KW-0812">Transmembrane</keyword>
<evidence type="ECO:0000256" key="7">
    <source>
        <dbReference type="ARBA" id="ARBA00023136"/>
    </source>
</evidence>
<gene>
    <name evidence="10" type="primary">spdB3</name>
</gene>
<dbReference type="GO" id="GO:0000166">
    <property type="term" value="F:nucleotide binding"/>
    <property type="evidence" value="ECO:0007669"/>
    <property type="project" value="UniProtKB-KW"/>
</dbReference>
<accession>Q57241</accession>
<comment type="subcellular location">
    <subcellularLocation>
        <location evidence="1">Cell membrane</location>
    </subcellularLocation>
</comment>
<evidence type="ECO:0000313" key="10">
    <source>
        <dbReference type="EMBL" id="AAA91007.1"/>
    </source>
</evidence>
<protein>
    <submittedName>
        <fullName evidence="10">SpdB3</fullName>
    </submittedName>
</protein>
<reference evidence="10" key="2">
    <citation type="journal article" date="1995" name="Microbiology">
        <title>Sequence and functional analysis of the Streptomyces phaeochromogenes plasmid pJV1 reveals a modular organization of Streptomyces plasmids that replicate by rolling circle.</title>
        <authorList>
            <person name="Servin-Gonzalez L."/>
            <person name="Sampieri A.I."/>
            <person name="Cabello J."/>
            <person name="Galvan L."/>
            <person name="Juarez V."/>
            <person name="Castro C."/>
        </authorList>
    </citation>
    <scope>NUCLEOTIDE SEQUENCE</scope>
    <source>
        <strain evidence="10">NRRL-B3559</strain>
        <plasmid evidence="10">pJV1</plasmid>
    </source>
</reference>
<keyword evidence="5 8" id="KW-1133">Transmembrane helix</keyword>
<dbReference type="EMBL" id="U23762">
    <property type="protein sequence ID" value="AAA91007.1"/>
    <property type="molecule type" value="Genomic_DNA"/>
</dbReference>
<feature type="transmembrane region" description="Helical" evidence="8">
    <location>
        <begin position="127"/>
        <end position="146"/>
    </location>
</feature>
<evidence type="ECO:0000256" key="5">
    <source>
        <dbReference type="ARBA" id="ARBA00022989"/>
    </source>
</evidence>
<evidence type="ECO:0000256" key="8">
    <source>
        <dbReference type="SAM" id="Phobius"/>
    </source>
</evidence>
<reference evidence="10" key="1">
    <citation type="journal article" date="1993" name="Plasmid">
        <title>Relationship between the replication functions of Streptomyces plasmids pJV1 and pIJ101.</title>
        <authorList>
            <person name="Servin-Gonzalez L."/>
        </authorList>
    </citation>
    <scope>NUCLEOTIDE SEQUENCE</scope>
    <source>
        <strain evidence="10">NRRL-B3559</strain>
        <plasmid evidence="10">pJV1</plasmid>
    </source>
</reference>
<geneLocation type="plasmid" evidence="10">
    <name>pJV1</name>
</geneLocation>
<dbReference type="GO" id="GO:0051607">
    <property type="term" value="P:defense response to virus"/>
    <property type="evidence" value="ECO:0007669"/>
    <property type="project" value="UniProtKB-KW"/>
</dbReference>
<evidence type="ECO:0000256" key="3">
    <source>
        <dbReference type="ARBA" id="ARBA00022692"/>
    </source>
</evidence>
<dbReference type="InterPro" id="IPR043760">
    <property type="entry name" value="PycTM_dom"/>
</dbReference>
<keyword evidence="4" id="KW-0547">Nucleotide-binding</keyword>
<dbReference type="Pfam" id="PF18967">
    <property type="entry name" value="PycTM"/>
    <property type="match status" value="1"/>
</dbReference>
<keyword evidence="10" id="KW-0614">Plasmid</keyword>
<dbReference type="RefSeq" id="WP_010890167.1">
    <property type="nucleotide sequence ID" value="NC_001759.1"/>
</dbReference>
<feature type="transmembrane region" description="Helical" evidence="8">
    <location>
        <begin position="24"/>
        <end position="40"/>
    </location>
</feature>
<evidence type="ECO:0000256" key="1">
    <source>
        <dbReference type="ARBA" id="ARBA00004236"/>
    </source>
</evidence>
<keyword evidence="6" id="KW-0051">Antiviral defense</keyword>
<name>Q57241_STRPH</name>
<sequence>MSTDELIAAHAEVKAEIARTDSKTGLLLAFVGAVMAGAWTTAKDLPLTLPAYLVGGAGLALLLVAAGLALQAVRPNLGGGRGFILWATLTPQQLVATTETRDLAADIVGLARIAVAKFVLLRRAVDLVLAAGAFLLVAALIVLGGAL</sequence>
<evidence type="ECO:0000256" key="4">
    <source>
        <dbReference type="ARBA" id="ARBA00022741"/>
    </source>
</evidence>
<feature type="transmembrane region" description="Helical" evidence="8">
    <location>
        <begin position="52"/>
        <end position="73"/>
    </location>
</feature>